<name>A0ABS6XBH8_9BACT</name>
<gene>
    <name evidence="2" type="ORF">KYK27_09890</name>
</gene>
<proteinExistence type="predicted"/>
<evidence type="ECO:0000256" key="1">
    <source>
        <dbReference type="SAM" id="Phobius"/>
    </source>
</evidence>
<organism evidence="2 3">
    <name type="scientific">Pontibacter populi</name>
    <dbReference type="NCBI Taxonomy" id="890055"/>
    <lineage>
        <taxon>Bacteria</taxon>
        <taxon>Pseudomonadati</taxon>
        <taxon>Bacteroidota</taxon>
        <taxon>Cytophagia</taxon>
        <taxon>Cytophagales</taxon>
        <taxon>Hymenobacteraceae</taxon>
        <taxon>Pontibacter</taxon>
    </lineage>
</organism>
<protein>
    <submittedName>
        <fullName evidence="2">tRNA (5-methylaminomethyl-2-thiouridylate)-methyltransferase</fullName>
    </submittedName>
</protein>
<sequence length="147" mass="16010">MNTATSISTDRVHTVWSILKYTYAVVPIVAGLDKFTHLLTNWDKYLSPVVADIIPFSPHTFMLIVGVIEIIAGVLVLLRPRIGGYIVAAWLVGIAINLITTGEYFDVAVRDLVMAIGAFCLAKLSEADRPEGGMAERADYGRGQMIG</sequence>
<accession>A0ABS6XBH8</accession>
<dbReference type="EMBL" id="JAHWXQ010000002">
    <property type="protein sequence ID" value="MBW3365355.1"/>
    <property type="molecule type" value="Genomic_DNA"/>
</dbReference>
<evidence type="ECO:0000313" key="2">
    <source>
        <dbReference type="EMBL" id="MBW3365355.1"/>
    </source>
</evidence>
<feature type="transmembrane region" description="Helical" evidence="1">
    <location>
        <begin position="60"/>
        <end position="78"/>
    </location>
</feature>
<keyword evidence="3" id="KW-1185">Reference proteome</keyword>
<comment type="caution">
    <text evidence="2">The sequence shown here is derived from an EMBL/GenBank/DDBJ whole genome shotgun (WGS) entry which is preliminary data.</text>
</comment>
<keyword evidence="1" id="KW-1133">Transmembrane helix</keyword>
<dbReference type="RefSeq" id="WP_199109852.1">
    <property type="nucleotide sequence ID" value="NZ_JAHWXQ010000002.1"/>
</dbReference>
<reference evidence="2 3" key="1">
    <citation type="submission" date="2021-07" db="EMBL/GenBank/DDBJ databases">
        <authorList>
            <person name="Kim M.K."/>
        </authorList>
    </citation>
    <scope>NUCLEOTIDE SEQUENCE [LARGE SCALE GENOMIC DNA]</scope>
    <source>
        <strain evidence="2 3">HLY7-15</strain>
    </source>
</reference>
<dbReference type="Proteomes" id="UP000774935">
    <property type="component" value="Unassembled WGS sequence"/>
</dbReference>
<keyword evidence="1" id="KW-0812">Transmembrane</keyword>
<keyword evidence="1" id="KW-0472">Membrane</keyword>
<evidence type="ECO:0000313" key="3">
    <source>
        <dbReference type="Proteomes" id="UP000774935"/>
    </source>
</evidence>
<feature type="transmembrane region" description="Helical" evidence="1">
    <location>
        <begin position="85"/>
        <end position="105"/>
    </location>
</feature>